<feature type="compositionally biased region" description="Low complexity" evidence="1">
    <location>
        <begin position="1"/>
        <end position="10"/>
    </location>
</feature>
<feature type="compositionally biased region" description="Polar residues" evidence="1">
    <location>
        <begin position="178"/>
        <end position="203"/>
    </location>
</feature>
<feature type="compositionally biased region" description="Low complexity" evidence="1">
    <location>
        <begin position="144"/>
        <end position="157"/>
    </location>
</feature>
<keyword evidence="3" id="KW-1185">Reference proteome</keyword>
<feature type="compositionally biased region" description="Gly residues" evidence="1">
    <location>
        <begin position="286"/>
        <end position="300"/>
    </location>
</feature>
<feature type="region of interest" description="Disordered" evidence="1">
    <location>
        <begin position="1431"/>
        <end position="1462"/>
    </location>
</feature>
<feature type="compositionally biased region" description="Basic and acidic residues" evidence="1">
    <location>
        <begin position="1267"/>
        <end position="1279"/>
    </location>
</feature>
<reference evidence="2 3" key="1">
    <citation type="submission" date="2024-04" db="EMBL/GenBank/DDBJ databases">
        <title>Phyllosticta paracitricarpa is synonymous to the EU quarantine fungus P. citricarpa based on phylogenomic analyses.</title>
        <authorList>
            <consortium name="Lawrence Berkeley National Laboratory"/>
            <person name="Van Ingen-Buijs V.A."/>
            <person name="Van Westerhoven A.C."/>
            <person name="Haridas S."/>
            <person name="Skiadas P."/>
            <person name="Martin F."/>
            <person name="Groenewald J.Z."/>
            <person name="Crous P.W."/>
            <person name="Seidl M.F."/>
        </authorList>
    </citation>
    <scope>NUCLEOTIDE SEQUENCE [LARGE SCALE GENOMIC DNA]</scope>
    <source>
        <strain evidence="2 3">CBS 123374</strain>
    </source>
</reference>
<evidence type="ECO:0000256" key="1">
    <source>
        <dbReference type="SAM" id="MobiDB-lite"/>
    </source>
</evidence>
<feature type="compositionally biased region" description="Polar residues" evidence="1">
    <location>
        <begin position="807"/>
        <end position="818"/>
    </location>
</feature>
<feature type="compositionally biased region" description="Polar residues" evidence="1">
    <location>
        <begin position="134"/>
        <end position="143"/>
    </location>
</feature>
<feature type="compositionally biased region" description="Gly residues" evidence="1">
    <location>
        <begin position="378"/>
        <end position="390"/>
    </location>
</feature>
<feature type="compositionally biased region" description="Polar residues" evidence="1">
    <location>
        <begin position="337"/>
        <end position="346"/>
    </location>
</feature>
<feature type="compositionally biased region" description="Polar residues" evidence="1">
    <location>
        <begin position="1320"/>
        <end position="1346"/>
    </location>
</feature>
<feature type="region of interest" description="Disordered" evidence="1">
    <location>
        <begin position="1"/>
        <end position="25"/>
    </location>
</feature>
<feature type="compositionally biased region" description="Pro residues" evidence="1">
    <location>
        <begin position="860"/>
        <end position="873"/>
    </location>
</feature>
<feature type="compositionally biased region" description="Polar residues" evidence="1">
    <location>
        <begin position="1091"/>
        <end position="1104"/>
    </location>
</feature>
<accession>A0ABR1Z2M0</accession>
<feature type="compositionally biased region" description="Low complexity" evidence="1">
    <location>
        <begin position="400"/>
        <end position="411"/>
    </location>
</feature>
<feature type="compositionally biased region" description="Low complexity" evidence="1">
    <location>
        <begin position="927"/>
        <end position="937"/>
    </location>
</feature>
<dbReference type="EMBL" id="JBBWRZ010000001">
    <property type="protein sequence ID" value="KAK8246647.1"/>
    <property type="molecule type" value="Genomic_DNA"/>
</dbReference>
<comment type="caution">
    <text evidence="2">The sequence shown here is derived from an EMBL/GenBank/DDBJ whole genome shotgun (WGS) entry which is preliminary data.</text>
</comment>
<sequence length="1572" mass="170026">MNGQPMQPVMGGPPQPTPQQQQHQQRIHHIVLQHLRNSQQQLPPGWYTSLGLEHRLHAVLQLYTGYRLAKPDLPDTQILREAQAFEVNQLVKTSNKDEYLVAIRKHLADLKNFRQRAAQGTQASMMQQGNAGANMQLGLGSQTPMQPSSSNQGQNPLQQQFAPQLQHQMQNSPVAMAQNPSSMGMENPGMQAQQNRPQPTMNQMPGRPQMQVTPQEEAQISDITRKIRARITAEDEAKIRAQFAQLPEEKRLMLDKPGVDVLLLHSRQRAMAMFLNHKKQQMQAGQAGGANPGQQPGQGPGPAARVNSSQGPGMMQRTPQMGPAQPQSGAMPGNDFDFTQLTNQQAAAMRSAQAGHDVVPASNNSAMNGLEFNPMNGGQPGSMGGQGMPGGPQSRPPSQQPSFSLQQAQQQAHRENAIRSIQAQQAAAQARNQGLSPAQMQLAMRNQQMVNMGQGQGGGMPMLTRPMAPPGPQGRATPQPGQQVPQNVGQGMDAMRALQMAQQRAAQAQAGMPGAPAPNRASRIPPDIPEPMRQTIMGLPEDKFQTVLNRWAQARQMQAGANNGQQQPAQQFGGLQGPRPGMPMMGGANMPPFMQQGQPQGMNPEIQQRLQQEMMLMRQQQMQQQQQHAAQQQPQRMPPPLTPQVLHLMDQTPFPPSIAGQIRTHAPVPENLKLWGQLKEWVARNPALPPHFSVDKLNEIQRLHYAKITSGTAGMINLGGGVPTGPVGGFGLGNPNGQAPQAPMMPAGPNQNQMQQQIFRQRMAQLAQSVTPAEIAKLRQMQGPKAAGLTDDQLRHHIVQLKMAQAQRAQQNPQISLSQPPPGGMAISQPPSMQQPQRPAQPGQPQQTPQMKPGQQTQGPPRPAQPPSQPPDATPNAQPQKGVKRPNDEGTDSQEQGQAQAPPMQPTQSQHRPMGMTKEQFESLPPQQQAAYRARMAQAQGNKNAILPANMRDTELKAKFLSMMQERRNEFKVGEVVQLSNEERNQMANDAGKLTGHLSKLDQCLFIDWVKHKDEAKTKRLIFLRTLFHHQIDTNTRGLKAEVTLDPGKMHQLLLQLSNFMKQVMIEQSNDKTQQSNSTPEGAQAADQATGPAQGQQAELNSANLEKLRQAQQQRPRQSSGAGVKPPNAPIATQPPFQIGAQSPHGAPMYAPGAVNNLTPEKLKMPPKKKAKTSASSTPQTTPMPAPSPHVGTKPSPDVKREAAAPAAPVKPRFSCAQLTCEFSVKGFDTKEDLEAHVKEAHAKVEDPLQFAVDSLAEGLGLNPDGSSKETKIETDANRGKPVPTAPKVQPPAKAGQTPVVKGDGSTPAAAAGATPMNRVPTQQGAKGSPSANFKTPQANIKAQTPGSGGAPAMNRTPSRAPAARTSDMAPANTDAAGTKTSLDNPWDDCPLSPSQMYGMFADEDVAKAVMDMPAEYFVDLNEKIATMNKDESGATPATTPSPASTKDSNQTTSTETSDSDSLVNVDWDKKKIQNEAEFGQMMSKLLVFDDSADMTLTLASDEQDGTGSSSFWRDKLPSTTQDIPGWETNALSEPFDFFGAPPAPSDDDALLELFPGIGKSDMDIDMADLAV</sequence>
<feature type="compositionally biased region" description="Polar residues" evidence="1">
    <location>
        <begin position="1068"/>
        <end position="1081"/>
    </location>
</feature>
<feature type="region of interest" description="Disordered" evidence="1">
    <location>
        <begin position="803"/>
        <end position="937"/>
    </location>
</feature>
<dbReference type="Proteomes" id="UP001492380">
    <property type="component" value="Unassembled WGS sequence"/>
</dbReference>
<feature type="region of interest" description="Disordered" evidence="1">
    <location>
        <begin position="1068"/>
        <end position="1206"/>
    </location>
</feature>
<feature type="region of interest" description="Disordered" evidence="1">
    <location>
        <begin position="1260"/>
        <end position="1390"/>
    </location>
</feature>
<organism evidence="2 3">
    <name type="scientific">Phyllosticta capitalensis</name>
    <dbReference type="NCBI Taxonomy" id="121624"/>
    <lineage>
        <taxon>Eukaryota</taxon>
        <taxon>Fungi</taxon>
        <taxon>Dikarya</taxon>
        <taxon>Ascomycota</taxon>
        <taxon>Pezizomycotina</taxon>
        <taxon>Dothideomycetes</taxon>
        <taxon>Dothideomycetes incertae sedis</taxon>
        <taxon>Botryosphaeriales</taxon>
        <taxon>Phyllostictaceae</taxon>
        <taxon>Phyllosticta</taxon>
    </lineage>
</organism>
<feature type="region of interest" description="Disordered" evidence="1">
    <location>
        <begin position="176"/>
        <end position="218"/>
    </location>
</feature>
<feature type="region of interest" description="Disordered" evidence="1">
    <location>
        <begin position="1501"/>
        <end position="1520"/>
    </location>
</feature>
<proteinExistence type="predicted"/>
<feature type="compositionally biased region" description="Low complexity" evidence="1">
    <location>
        <begin position="829"/>
        <end position="859"/>
    </location>
</feature>
<feature type="region of interest" description="Disordered" evidence="1">
    <location>
        <begin position="134"/>
        <end position="157"/>
    </location>
</feature>
<protein>
    <recommendedName>
        <fullName evidence="4">Mediator complex subunit 15 KIX domain-containing protein</fullName>
    </recommendedName>
</protein>
<evidence type="ECO:0008006" key="4">
    <source>
        <dbReference type="Google" id="ProtNLM"/>
    </source>
</evidence>
<gene>
    <name evidence="2" type="ORF">HDK90DRAFT_16621</name>
</gene>
<feature type="region of interest" description="Disordered" evidence="1">
    <location>
        <begin position="279"/>
        <end position="416"/>
    </location>
</feature>
<feature type="compositionally biased region" description="Low complexity" evidence="1">
    <location>
        <begin position="1434"/>
        <end position="1462"/>
    </location>
</feature>
<evidence type="ECO:0000313" key="2">
    <source>
        <dbReference type="EMBL" id="KAK8246647.1"/>
    </source>
</evidence>
<evidence type="ECO:0000313" key="3">
    <source>
        <dbReference type="Proteomes" id="UP001492380"/>
    </source>
</evidence>
<name>A0ABR1Z2M0_9PEZI</name>